<sequence>MDTWTKSSHSNNSGGECVEARTIPPHTAVDVRDSQHPEHGHLTFDTTEWRAFLAEAERL</sequence>
<protein>
    <submittedName>
        <fullName evidence="3">DUF397 domain-containing protein</fullName>
    </submittedName>
</protein>
<name>A0A3N0E4T0_9ACTN</name>
<evidence type="ECO:0000313" key="3">
    <source>
        <dbReference type="EMBL" id="RNL82813.1"/>
    </source>
</evidence>
<organism evidence="3 4">
    <name type="scientific">Halostreptopolyspora alba</name>
    <dbReference type="NCBI Taxonomy" id="2487137"/>
    <lineage>
        <taxon>Bacteria</taxon>
        <taxon>Bacillati</taxon>
        <taxon>Actinomycetota</taxon>
        <taxon>Actinomycetes</taxon>
        <taxon>Streptosporangiales</taxon>
        <taxon>Nocardiopsidaceae</taxon>
        <taxon>Halostreptopolyspora</taxon>
    </lineage>
</organism>
<dbReference type="EMBL" id="RJMB01000020">
    <property type="protein sequence ID" value="RNL82813.1"/>
    <property type="molecule type" value="Genomic_DNA"/>
</dbReference>
<dbReference type="OrthoDB" id="3483594at2"/>
<evidence type="ECO:0000313" key="4">
    <source>
        <dbReference type="Proteomes" id="UP000269198"/>
    </source>
</evidence>
<gene>
    <name evidence="3" type="ORF">EFW17_17785</name>
</gene>
<dbReference type="Pfam" id="PF04149">
    <property type="entry name" value="DUF397"/>
    <property type="match status" value="1"/>
</dbReference>
<comment type="caution">
    <text evidence="3">The sequence shown here is derived from an EMBL/GenBank/DDBJ whole genome shotgun (WGS) entry which is preliminary data.</text>
</comment>
<keyword evidence="4" id="KW-1185">Reference proteome</keyword>
<dbReference type="Proteomes" id="UP000269198">
    <property type="component" value="Unassembled WGS sequence"/>
</dbReference>
<evidence type="ECO:0000259" key="2">
    <source>
        <dbReference type="Pfam" id="PF04149"/>
    </source>
</evidence>
<feature type="domain" description="DUF397" evidence="2">
    <location>
        <begin position="3"/>
        <end position="56"/>
    </location>
</feature>
<dbReference type="RefSeq" id="WP_123202547.1">
    <property type="nucleotide sequence ID" value="NZ_RJMB01000020.1"/>
</dbReference>
<feature type="compositionally biased region" description="Polar residues" evidence="1">
    <location>
        <begin position="1"/>
        <end position="14"/>
    </location>
</feature>
<feature type="region of interest" description="Disordered" evidence="1">
    <location>
        <begin position="1"/>
        <end position="22"/>
    </location>
</feature>
<reference evidence="3 4" key="1">
    <citation type="submission" date="2018-11" db="EMBL/GenBank/DDBJ databases">
        <title>The genome draft of YIM 96095.</title>
        <authorList>
            <person name="Tang S.-K."/>
            <person name="Chunyu W.-X."/>
            <person name="Feng Y.-Z."/>
        </authorList>
    </citation>
    <scope>NUCLEOTIDE SEQUENCE [LARGE SCALE GENOMIC DNA]</scope>
    <source>
        <strain evidence="3 4">YIM 96095</strain>
    </source>
</reference>
<accession>A0A3N0E4T0</accession>
<proteinExistence type="predicted"/>
<evidence type="ECO:0000256" key="1">
    <source>
        <dbReference type="SAM" id="MobiDB-lite"/>
    </source>
</evidence>
<dbReference type="InterPro" id="IPR007278">
    <property type="entry name" value="DUF397"/>
</dbReference>
<dbReference type="AlphaFoldDB" id="A0A3N0E4T0"/>